<dbReference type="SMART" id="SM00367">
    <property type="entry name" value="LRR_CC"/>
    <property type="match status" value="2"/>
</dbReference>
<dbReference type="InterPro" id="IPR057207">
    <property type="entry name" value="FBXL15_LRR"/>
</dbReference>
<name>A0A7S4BPJ7_CHRCT</name>
<dbReference type="InterPro" id="IPR032675">
    <property type="entry name" value="LRR_dom_sf"/>
</dbReference>
<protein>
    <recommendedName>
        <fullName evidence="1">F-box/LRR-repeat protein 15-like leucin rich repeat domain-containing protein</fullName>
    </recommendedName>
</protein>
<dbReference type="EMBL" id="HBIZ01039670">
    <property type="protein sequence ID" value="CAE0772689.1"/>
    <property type="molecule type" value="Transcribed_RNA"/>
</dbReference>
<accession>A0A7S4BPJ7</accession>
<evidence type="ECO:0000259" key="1">
    <source>
        <dbReference type="Pfam" id="PF25372"/>
    </source>
</evidence>
<evidence type="ECO:0000313" key="2">
    <source>
        <dbReference type="EMBL" id="CAE0772689.1"/>
    </source>
</evidence>
<feature type="domain" description="F-box/LRR-repeat protein 15-like leucin rich repeat" evidence="1">
    <location>
        <begin position="90"/>
        <end position="159"/>
    </location>
</feature>
<dbReference type="Gene3D" id="3.80.10.10">
    <property type="entry name" value="Ribonuclease Inhibitor"/>
    <property type="match status" value="1"/>
</dbReference>
<dbReference type="Pfam" id="PF25372">
    <property type="entry name" value="DUF7885"/>
    <property type="match status" value="1"/>
</dbReference>
<dbReference type="SUPFAM" id="SSF52047">
    <property type="entry name" value="RNI-like"/>
    <property type="match status" value="1"/>
</dbReference>
<reference evidence="2" key="1">
    <citation type="submission" date="2021-01" db="EMBL/GenBank/DDBJ databases">
        <authorList>
            <person name="Corre E."/>
            <person name="Pelletier E."/>
            <person name="Niang G."/>
            <person name="Scheremetjew M."/>
            <person name="Finn R."/>
            <person name="Kale V."/>
            <person name="Holt S."/>
            <person name="Cochrane G."/>
            <person name="Meng A."/>
            <person name="Brown T."/>
            <person name="Cohen L."/>
        </authorList>
    </citation>
    <scope>NUCLEOTIDE SEQUENCE</scope>
    <source>
        <strain evidence="2">CCMP645</strain>
    </source>
</reference>
<organism evidence="2">
    <name type="scientific">Chrysotila carterae</name>
    <name type="common">Marine alga</name>
    <name type="synonym">Syracosphaera carterae</name>
    <dbReference type="NCBI Taxonomy" id="13221"/>
    <lineage>
        <taxon>Eukaryota</taxon>
        <taxon>Haptista</taxon>
        <taxon>Haptophyta</taxon>
        <taxon>Prymnesiophyceae</taxon>
        <taxon>Isochrysidales</taxon>
        <taxon>Isochrysidaceae</taxon>
        <taxon>Chrysotila</taxon>
    </lineage>
</organism>
<proteinExistence type="predicted"/>
<gene>
    <name evidence="2" type="ORF">PCAR00345_LOCUS25301</name>
</gene>
<dbReference type="InterPro" id="IPR006553">
    <property type="entry name" value="Leu-rich_rpt_Cys-con_subtyp"/>
</dbReference>
<sequence>MMAAVPDMSSLQPHQETCGGAATSLDVMRLTRDLLCSVLSLLPVGTQCQAAAVSRDWLLAVEHLLGGTKELNLCRYSARICDDNMARLARRCPRVTDINLSGCRKIGDRGVHALASCKELRSLNLSCLPLITADAVVALCNALPIVSLELGGCARIGDAVLRTHFSQYVELDDDEDGLSKVQG</sequence>
<dbReference type="AlphaFoldDB" id="A0A7S4BPJ7"/>